<keyword evidence="1" id="KW-1133">Transmembrane helix</keyword>
<gene>
    <name evidence="3" type="ORF">HNR61_000169</name>
</gene>
<evidence type="ECO:0000256" key="1">
    <source>
        <dbReference type="SAM" id="Phobius"/>
    </source>
</evidence>
<evidence type="ECO:0000313" key="4">
    <source>
        <dbReference type="Proteomes" id="UP000572680"/>
    </source>
</evidence>
<evidence type="ECO:0000259" key="2">
    <source>
        <dbReference type="Pfam" id="PF26571"/>
    </source>
</evidence>
<dbReference type="EMBL" id="JACJIA010000001">
    <property type="protein sequence ID" value="MBA8948571.1"/>
    <property type="molecule type" value="Genomic_DNA"/>
</dbReference>
<dbReference type="Pfam" id="PF26571">
    <property type="entry name" value="VldE"/>
    <property type="match status" value="1"/>
</dbReference>
<accession>A0A7W3LI34</accession>
<feature type="transmembrane region" description="Helical" evidence="1">
    <location>
        <begin position="20"/>
        <end position="39"/>
    </location>
</feature>
<dbReference type="AlphaFoldDB" id="A0A7W3LI34"/>
<proteinExistence type="predicted"/>
<comment type="caution">
    <text evidence="3">The sequence shown here is derived from an EMBL/GenBank/DDBJ whole genome shotgun (WGS) entry which is preliminary data.</text>
</comment>
<name>A0A7W3LI34_ACTNM</name>
<evidence type="ECO:0000313" key="3">
    <source>
        <dbReference type="EMBL" id="MBA8948571.1"/>
    </source>
</evidence>
<sequence length="390" mass="42613">MVFLARYRGRLGDEGSTQLVMLMACVCTVALTVMLIPLAQANDMRTRTQTGADAAAIGAVVPMRDEAIRVAMHGFLPTDVGLWAVAPDIKEPAAKLPYHRSAEEYARRNGTVVTEKVKPSGPMGHTMKVSVRSGDCMIKDEKELTAKDRQDLAENKNVCTDSSGKKGIAKRWGVATAIAELQLPKCERTPSGPGNDGLPDTDLYCDKVRIWTSDGGVLVSRTFLLRMFKIRLVSKEGGEYKGRPVIFGGDGFSKQLPDASMCSEGGPQGAENITPRMRCVRDLIKEKFKVPKGIGCWRANGGITGGGEHPLGRACDFMISGPAGPSKEEADLGFAISNWAHANANNLGIYYIIYRQHIYNPQRHSEGWRPMEDRGSITQNHFDHVHISVL</sequence>
<dbReference type="InterPro" id="IPR058593">
    <property type="entry name" value="ARB_07466-like_C"/>
</dbReference>
<keyword evidence="4" id="KW-1185">Reference proteome</keyword>
<organism evidence="3 4">
    <name type="scientific">Actinomadura namibiensis</name>
    <dbReference type="NCBI Taxonomy" id="182080"/>
    <lineage>
        <taxon>Bacteria</taxon>
        <taxon>Bacillati</taxon>
        <taxon>Actinomycetota</taxon>
        <taxon>Actinomycetes</taxon>
        <taxon>Streptosporangiales</taxon>
        <taxon>Thermomonosporaceae</taxon>
        <taxon>Actinomadura</taxon>
    </lineage>
</organism>
<protein>
    <recommendedName>
        <fullName evidence="2">ARB-07466-like C-terminal domain-containing protein</fullName>
    </recommendedName>
</protein>
<dbReference type="Proteomes" id="UP000572680">
    <property type="component" value="Unassembled WGS sequence"/>
</dbReference>
<reference evidence="3 4" key="1">
    <citation type="submission" date="2020-08" db="EMBL/GenBank/DDBJ databases">
        <title>Genomic Encyclopedia of Type Strains, Phase IV (KMG-IV): sequencing the most valuable type-strain genomes for metagenomic binning, comparative biology and taxonomic classification.</title>
        <authorList>
            <person name="Goeker M."/>
        </authorList>
    </citation>
    <scope>NUCLEOTIDE SEQUENCE [LARGE SCALE GENOMIC DNA]</scope>
    <source>
        <strain evidence="3 4">DSM 44197</strain>
    </source>
</reference>
<dbReference type="PROSITE" id="PS51257">
    <property type="entry name" value="PROKAR_LIPOPROTEIN"/>
    <property type="match status" value="1"/>
</dbReference>
<feature type="domain" description="ARB-07466-like C-terminal" evidence="2">
    <location>
        <begin position="270"/>
        <end position="382"/>
    </location>
</feature>
<keyword evidence="1" id="KW-0472">Membrane</keyword>
<keyword evidence="1" id="KW-0812">Transmembrane</keyword>